<comment type="caution">
    <text evidence="2">The sequence shown here is derived from an EMBL/GenBank/DDBJ whole genome shotgun (WGS) entry which is preliminary data.</text>
</comment>
<dbReference type="PANTHER" id="PTHR36681:SF3">
    <property type="entry name" value="NUCLEAR GTPASE, GERMINAL CENTER-ASSOCIATED, TANDEM DUPLICATE 3"/>
    <property type="match status" value="1"/>
</dbReference>
<gene>
    <name evidence="2" type="ORF">N0V89_005719</name>
</gene>
<dbReference type="GO" id="GO:0005525">
    <property type="term" value="F:GTP binding"/>
    <property type="evidence" value="ECO:0007669"/>
    <property type="project" value="InterPro"/>
</dbReference>
<dbReference type="OrthoDB" id="3598281at2759"/>
<evidence type="ECO:0000313" key="3">
    <source>
        <dbReference type="Proteomes" id="UP001140513"/>
    </source>
</evidence>
<organism evidence="2 3">
    <name type="scientific">Didymosphaeria variabile</name>
    <dbReference type="NCBI Taxonomy" id="1932322"/>
    <lineage>
        <taxon>Eukaryota</taxon>
        <taxon>Fungi</taxon>
        <taxon>Dikarya</taxon>
        <taxon>Ascomycota</taxon>
        <taxon>Pezizomycotina</taxon>
        <taxon>Dothideomycetes</taxon>
        <taxon>Pleosporomycetidae</taxon>
        <taxon>Pleosporales</taxon>
        <taxon>Massarineae</taxon>
        <taxon>Didymosphaeriaceae</taxon>
        <taxon>Didymosphaeria</taxon>
    </lineage>
</organism>
<dbReference type="PANTHER" id="PTHR36681">
    <property type="entry name" value="NUCLEAR GTPASE, GERMINAL CENTER-ASSOCIATED, TANDEM DUPLICATE 3"/>
    <property type="match status" value="1"/>
</dbReference>
<evidence type="ECO:0000313" key="2">
    <source>
        <dbReference type="EMBL" id="KAJ4353987.1"/>
    </source>
</evidence>
<evidence type="ECO:0000259" key="1">
    <source>
        <dbReference type="Pfam" id="PF01926"/>
    </source>
</evidence>
<reference evidence="2" key="1">
    <citation type="submission" date="2022-10" db="EMBL/GenBank/DDBJ databases">
        <title>Tapping the CABI collections for fungal endophytes: first genome assemblies for Collariella, Neodidymelliopsis, Ascochyta clinopodiicola, Didymella pomorum, Didymosphaeria variabile, Neocosmospora piperis and Neocucurbitaria cava.</title>
        <authorList>
            <person name="Hill R."/>
        </authorList>
    </citation>
    <scope>NUCLEOTIDE SEQUENCE</scope>
    <source>
        <strain evidence="2">IMI 356815</strain>
    </source>
</reference>
<dbReference type="Proteomes" id="UP001140513">
    <property type="component" value="Unassembled WGS sequence"/>
</dbReference>
<proteinExistence type="predicted"/>
<dbReference type="AlphaFoldDB" id="A0A9W8XP20"/>
<name>A0A9W8XP20_9PLEO</name>
<dbReference type="EMBL" id="JAPEUX010000004">
    <property type="protein sequence ID" value="KAJ4353987.1"/>
    <property type="molecule type" value="Genomic_DNA"/>
</dbReference>
<dbReference type="InterPro" id="IPR006073">
    <property type="entry name" value="GTP-bd"/>
</dbReference>
<accession>A0A9W8XP20</accession>
<sequence length="260" mass="29885">MQQSFDKAREMSAKIVNVLISSDIHREPESGIERLYRESLRLSRFELPSSRTVGLVGDSGVGKSSLINSLLDKENLARSNNNGSACTCVATEYHYHDRDDYAVEGEIFSMEELKKQYGEMLRTYQESKSPPEDLRGEELADLQRRAKIARDTFGASFRERLEQRPDLLALPINQAVQTMLQWASQLLPQHSAGQTTRVYETYSDIANCSSRIRELTSEVQTLETQGPKIPWPFVRKLRYVWPSGKTRYNNVRDYDLVLWL</sequence>
<dbReference type="RefSeq" id="XP_056071761.1">
    <property type="nucleotide sequence ID" value="XM_056214494.1"/>
</dbReference>
<dbReference type="SUPFAM" id="SSF52540">
    <property type="entry name" value="P-loop containing nucleoside triphosphate hydrolases"/>
    <property type="match status" value="1"/>
</dbReference>
<dbReference type="Gene3D" id="3.40.50.300">
    <property type="entry name" value="P-loop containing nucleotide triphosphate hydrolases"/>
    <property type="match status" value="1"/>
</dbReference>
<dbReference type="InterPro" id="IPR027417">
    <property type="entry name" value="P-loop_NTPase"/>
</dbReference>
<feature type="domain" description="G" evidence="1">
    <location>
        <begin position="52"/>
        <end position="84"/>
    </location>
</feature>
<dbReference type="Pfam" id="PF01926">
    <property type="entry name" value="MMR_HSR1"/>
    <property type="match status" value="1"/>
</dbReference>
<dbReference type="GeneID" id="80909249"/>
<keyword evidence="3" id="KW-1185">Reference proteome</keyword>
<protein>
    <recommendedName>
        <fullName evidence="1">G domain-containing protein</fullName>
    </recommendedName>
</protein>